<comment type="caution">
    <text evidence="4">The sequence shown here is derived from an EMBL/GenBank/DDBJ whole genome shotgun (WGS) entry which is preliminary data.</text>
</comment>
<evidence type="ECO:0000256" key="1">
    <source>
        <dbReference type="ARBA" id="ARBA00022729"/>
    </source>
</evidence>
<evidence type="ECO:0000256" key="2">
    <source>
        <dbReference type="SAM" id="MobiDB-lite"/>
    </source>
</evidence>
<dbReference type="AlphaFoldDB" id="A0A841TW75"/>
<protein>
    <recommendedName>
        <fullName evidence="6">ABC-type glycerol-3-phosphate transport system substrate-binding protein</fullName>
    </recommendedName>
</protein>
<feature type="signal peptide" evidence="3">
    <location>
        <begin position="1"/>
        <end position="23"/>
    </location>
</feature>
<proteinExistence type="predicted"/>
<feature type="region of interest" description="Disordered" evidence="2">
    <location>
        <begin position="33"/>
        <end position="55"/>
    </location>
</feature>
<evidence type="ECO:0000313" key="5">
    <source>
        <dbReference type="Proteomes" id="UP000553776"/>
    </source>
</evidence>
<feature type="compositionally biased region" description="Low complexity" evidence="2">
    <location>
        <begin position="44"/>
        <end position="55"/>
    </location>
</feature>
<evidence type="ECO:0008006" key="6">
    <source>
        <dbReference type="Google" id="ProtNLM"/>
    </source>
</evidence>
<dbReference type="PANTHER" id="PTHR43649:SF33">
    <property type="entry name" value="POLYGALACTURONAN_RHAMNOGALACTURONAN-BINDING PROTEIN YTCQ"/>
    <property type="match status" value="1"/>
</dbReference>
<accession>A0A841TW75</accession>
<dbReference type="Proteomes" id="UP000553776">
    <property type="component" value="Unassembled WGS sequence"/>
</dbReference>
<keyword evidence="1 3" id="KW-0732">Signal</keyword>
<reference evidence="4 5" key="1">
    <citation type="submission" date="2020-08" db="EMBL/GenBank/DDBJ databases">
        <title>Cohnella phylogeny.</title>
        <authorList>
            <person name="Dunlap C."/>
        </authorList>
    </citation>
    <scope>NUCLEOTIDE SEQUENCE [LARGE SCALE GENOMIC DNA]</scope>
    <source>
        <strain evidence="4 5">DSM 25239</strain>
    </source>
</reference>
<gene>
    <name evidence="4" type="ORF">H7B90_15315</name>
</gene>
<feature type="chain" id="PRO_5039160691" description="ABC-type glycerol-3-phosphate transport system substrate-binding protein" evidence="3">
    <location>
        <begin position="24"/>
        <end position="574"/>
    </location>
</feature>
<dbReference type="InterPro" id="IPR050490">
    <property type="entry name" value="Bact_solute-bd_prot1"/>
</dbReference>
<dbReference type="RefSeq" id="WP_185136763.1">
    <property type="nucleotide sequence ID" value="NZ_BORM01000010.1"/>
</dbReference>
<name>A0A841TW75_9BACL</name>
<feature type="compositionally biased region" description="Gly residues" evidence="2">
    <location>
        <begin position="33"/>
        <end position="43"/>
    </location>
</feature>
<evidence type="ECO:0000313" key="4">
    <source>
        <dbReference type="EMBL" id="MBB6692777.1"/>
    </source>
</evidence>
<dbReference type="Gene3D" id="3.40.190.10">
    <property type="entry name" value="Periplasmic binding protein-like II"/>
    <property type="match status" value="2"/>
</dbReference>
<dbReference type="PANTHER" id="PTHR43649">
    <property type="entry name" value="ARABINOSE-BINDING PROTEIN-RELATED"/>
    <property type="match status" value="1"/>
</dbReference>
<sequence>MNATRKGKRWAALSLAVMLAVLAGCSKSNDGADPGGGAAGTAGGESAAGSPSAGASEGGSKAFELWLGWSATINNDSLVQKYWREKEPGIDVKLEATQGDAATALNLKLNTGGFKDAAIFNRSETVKSAMNRSNLLQPLESYFDMPDKYPGLASIPKTYLERMKDKDGHIWSIPTWFDQNPDDPWPGWASNGWFVRTDVLEKTGMKKEDLTTLEGIETFLKKAGEVKDESGKSVIPMSLLMDPNDTISWNDENAVLSAFGVTTGGAAIEKKDGGFVFAFDDPNYKAAYQWLNKLYREKLIDPEVVTNKKEQYQEKNKAGRVAMNVGSFWNIPTSVWETLDGPTEPGWYYDVIPFPKVAGVEQIGSNTVINPNPGFDVYVSKNTKNLEAILKFFDYTLQPKPEQQQVVNEGPAGLYWDWADQPLGKWRFIDENYKKDRNSGDAAQKSKVTPELYMASSYSKEWYPWWNVADVDKAGAAKTTQLTETIGKMGGVRTAHSYDLVPTKQGGLWEKYAPELENIRKEYRAKLLMAKNESEFESAWKSFRDALEKRAHWSELKQEWQESYQADIQAHGEF</sequence>
<dbReference type="EMBL" id="JACJVR010000059">
    <property type="protein sequence ID" value="MBB6692777.1"/>
    <property type="molecule type" value="Genomic_DNA"/>
</dbReference>
<organism evidence="4 5">
    <name type="scientific">Cohnella xylanilytica</name>
    <dbReference type="NCBI Taxonomy" id="557555"/>
    <lineage>
        <taxon>Bacteria</taxon>
        <taxon>Bacillati</taxon>
        <taxon>Bacillota</taxon>
        <taxon>Bacilli</taxon>
        <taxon>Bacillales</taxon>
        <taxon>Paenibacillaceae</taxon>
        <taxon>Cohnella</taxon>
    </lineage>
</organism>
<keyword evidence="5" id="KW-1185">Reference proteome</keyword>
<evidence type="ECO:0000256" key="3">
    <source>
        <dbReference type="SAM" id="SignalP"/>
    </source>
</evidence>
<dbReference type="PROSITE" id="PS51257">
    <property type="entry name" value="PROKAR_LIPOPROTEIN"/>
    <property type="match status" value="1"/>
</dbReference>
<dbReference type="SUPFAM" id="SSF53850">
    <property type="entry name" value="Periplasmic binding protein-like II"/>
    <property type="match status" value="1"/>
</dbReference>